<organism evidence="1 2">
    <name type="scientific">Campylobacter phage CP21</name>
    <dbReference type="NCBI Taxonomy" id="2881391"/>
    <lineage>
        <taxon>Viruses</taxon>
        <taxon>Duplodnaviria</taxon>
        <taxon>Heunggongvirae</taxon>
        <taxon>Uroviricota</taxon>
        <taxon>Caudoviricetes</taxon>
        <taxon>Connertonviridae</taxon>
        <taxon>Firehammervirus</taxon>
        <taxon>Firehammervirus CP21</taxon>
    </lineage>
</organism>
<dbReference type="EMBL" id="HE815464">
    <property type="protein sequence ID" value="CCH63675.1"/>
    <property type="molecule type" value="Genomic_DNA"/>
</dbReference>
<gene>
    <name evidence="1" type="primary">CP21_213</name>
</gene>
<protein>
    <submittedName>
        <fullName evidence="1">Uncharacterized protein</fullName>
    </submittedName>
</protein>
<dbReference type="KEGG" id="vg:14011023"/>
<evidence type="ECO:0000313" key="1">
    <source>
        <dbReference type="EMBL" id="CCH63675.1"/>
    </source>
</evidence>
<evidence type="ECO:0000313" key="2">
    <source>
        <dbReference type="Proteomes" id="UP000050571"/>
    </source>
</evidence>
<accession>I7JC97</accession>
<keyword evidence="2" id="KW-1185">Reference proteome</keyword>
<dbReference type="RefSeq" id="YP_007005283.1">
    <property type="nucleotide sequence ID" value="NC_019507.1"/>
</dbReference>
<dbReference type="Proteomes" id="UP000050571">
    <property type="component" value="Segment"/>
</dbReference>
<name>I7JC97_9CAUD</name>
<sequence length="61" mass="7420">MIKKSKIQEIFEKVLKEKENEYTDEKLEEIRKEREYIKSIINEGIEKSENIKIEILSETNF</sequence>
<dbReference type="GeneID" id="14011023"/>
<reference evidence="1 2" key="1">
    <citation type="journal article" date="2012" name="J. Virol.">
        <title>The Complete Genome Sequence of Bacteriophage CP21 Reveals Modular Shuffling in Campylobacter Group II Phages.</title>
        <authorList>
            <person name="Hammerl J.A."/>
            <person name="Jackel C."/>
            <person name="Reetz J."/>
            <person name="Hertwig S."/>
        </authorList>
    </citation>
    <scope>NUCLEOTIDE SEQUENCE [LARGE SCALE GENOMIC DNA]</scope>
</reference>
<proteinExistence type="predicted"/>